<evidence type="ECO:0000256" key="1">
    <source>
        <dbReference type="SAM" id="Phobius"/>
    </source>
</evidence>
<sequence length="39" mass="4396">TSWGTLLVLRKSFGGKTLILYLTIISILALSFGYIFYLI</sequence>
<reference evidence="2" key="1">
    <citation type="journal article" date="2014" name="Front. Microbiol.">
        <title>High frequency of phylogenetically diverse reductive dehalogenase-homologous genes in deep subseafloor sedimentary metagenomes.</title>
        <authorList>
            <person name="Kawai M."/>
            <person name="Futagami T."/>
            <person name="Toyoda A."/>
            <person name="Takaki Y."/>
            <person name="Nishi S."/>
            <person name="Hori S."/>
            <person name="Arai W."/>
            <person name="Tsubouchi T."/>
            <person name="Morono Y."/>
            <person name="Uchiyama I."/>
            <person name="Ito T."/>
            <person name="Fujiyama A."/>
            <person name="Inagaki F."/>
            <person name="Takami H."/>
        </authorList>
    </citation>
    <scope>NUCLEOTIDE SEQUENCE</scope>
    <source>
        <strain evidence="2">Expedition CK06-06</strain>
    </source>
</reference>
<keyword evidence="1" id="KW-0472">Membrane</keyword>
<gene>
    <name evidence="2" type="ORF">S01H1_67163</name>
</gene>
<organism evidence="2">
    <name type="scientific">marine sediment metagenome</name>
    <dbReference type="NCBI Taxonomy" id="412755"/>
    <lineage>
        <taxon>unclassified sequences</taxon>
        <taxon>metagenomes</taxon>
        <taxon>ecological metagenomes</taxon>
    </lineage>
</organism>
<proteinExistence type="predicted"/>
<comment type="caution">
    <text evidence="2">The sequence shown here is derived from an EMBL/GenBank/DDBJ whole genome shotgun (WGS) entry which is preliminary data.</text>
</comment>
<keyword evidence="1" id="KW-1133">Transmembrane helix</keyword>
<accession>X0XM47</accession>
<feature type="transmembrane region" description="Helical" evidence="1">
    <location>
        <begin position="18"/>
        <end position="37"/>
    </location>
</feature>
<keyword evidence="1" id="KW-0812">Transmembrane</keyword>
<evidence type="ECO:0008006" key="3">
    <source>
        <dbReference type="Google" id="ProtNLM"/>
    </source>
</evidence>
<dbReference type="EMBL" id="BARS01044459">
    <property type="protein sequence ID" value="GAG36402.1"/>
    <property type="molecule type" value="Genomic_DNA"/>
</dbReference>
<evidence type="ECO:0000313" key="2">
    <source>
        <dbReference type="EMBL" id="GAG36402.1"/>
    </source>
</evidence>
<name>X0XM47_9ZZZZ</name>
<protein>
    <recommendedName>
        <fullName evidence="3">Permease</fullName>
    </recommendedName>
</protein>
<feature type="non-terminal residue" evidence="2">
    <location>
        <position position="1"/>
    </location>
</feature>
<dbReference type="AlphaFoldDB" id="X0XM47"/>